<dbReference type="GO" id="GO:0006508">
    <property type="term" value="P:proteolysis"/>
    <property type="evidence" value="ECO:0007669"/>
    <property type="project" value="UniProtKB-KW"/>
</dbReference>
<evidence type="ECO:0000256" key="5">
    <source>
        <dbReference type="SAM" id="Phobius"/>
    </source>
</evidence>
<dbReference type="Proteomes" id="UP000000872">
    <property type="component" value="Segment"/>
</dbReference>
<dbReference type="KEGG" id="vg:1494660"/>
<evidence type="ECO:0000259" key="6">
    <source>
        <dbReference type="Pfam" id="PF00413"/>
    </source>
</evidence>
<reference evidence="7 8" key="1">
    <citation type="journal article" date="2000" name="Virology">
        <title>Complete genomic sequence of the Amsacta moorei entomopoxvirus: analysis and comparison with other poxviruses.</title>
        <authorList>
            <person name="Bawden A.L."/>
            <person name="Glassberg K.J."/>
            <person name="Diggans J."/>
            <person name="Shaw R."/>
            <person name="Farmerie W."/>
            <person name="Moyer R.W."/>
        </authorList>
    </citation>
    <scope>NUCLEOTIDE SEQUENCE [LARGE SCALE GENOMIC DNA]</scope>
</reference>
<keyword evidence="5" id="KW-0472">Membrane</keyword>
<evidence type="ECO:0000256" key="4">
    <source>
        <dbReference type="ARBA" id="ARBA00022833"/>
    </source>
</evidence>
<organismHost>
    <name type="scientific">Amsacta</name>
    <dbReference type="NCBI Taxonomy" id="340055"/>
</organismHost>
<dbReference type="Pfam" id="PF00413">
    <property type="entry name" value="Peptidase_M10"/>
    <property type="match status" value="1"/>
</dbReference>
<gene>
    <name evidence="7" type="primary">AMV070</name>
</gene>
<keyword evidence="5" id="KW-0812">Transmembrane</keyword>
<protein>
    <submittedName>
        <fullName evidence="7">AMV070</fullName>
    </submittedName>
</protein>
<dbReference type="InterPro" id="IPR024079">
    <property type="entry name" value="MetalloPept_cat_dom_sf"/>
</dbReference>
<dbReference type="GO" id="GO:0031012">
    <property type="term" value="C:extracellular matrix"/>
    <property type="evidence" value="ECO:0007669"/>
    <property type="project" value="InterPro"/>
</dbReference>
<dbReference type="EMBL" id="AF250284">
    <property type="protein sequence ID" value="AAG02776.1"/>
    <property type="molecule type" value="Genomic_DNA"/>
</dbReference>
<dbReference type="InterPro" id="IPR001818">
    <property type="entry name" value="Pept_M10_metallopeptidase"/>
</dbReference>
<keyword evidence="2" id="KW-0479">Metal-binding</keyword>
<keyword evidence="4" id="KW-0862">Zinc</keyword>
<accession>Q9EMX9</accession>
<dbReference type="RefSeq" id="NP_064852.1">
    <property type="nucleotide sequence ID" value="NC_002520.1"/>
</dbReference>
<dbReference type="SUPFAM" id="SSF55486">
    <property type="entry name" value="Metalloproteases ('zincins'), catalytic domain"/>
    <property type="match status" value="1"/>
</dbReference>
<dbReference type="GO" id="GO:0004222">
    <property type="term" value="F:metalloendopeptidase activity"/>
    <property type="evidence" value="ECO:0007669"/>
    <property type="project" value="InterPro"/>
</dbReference>
<feature type="domain" description="Peptidase M10 metallopeptidase" evidence="6">
    <location>
        <begin position="109"/>
        <end position="244"/>
    </location>
</feature>
<evidence type="ECO:0000313" key="7">
    <source>
        <dbReference type="EMBL" id="AAG02776.1"/>
    </source>
</evidence>
<keyword evidence="5" id="KW-1133">Transmembrane helix</keyword>
<dbReference type="Gene3D" id="3.40.390.10">
    <property type="entry name" value="Collagenase (Catalytic Domain)"/>
    <property type="match status" value="1"/>
</dbReference>
<feature type="transmembrane region" description="Helical" evidence="5">
    <location>
        <begin position="6"/>
        <end position="22"/>
    </location>
</feature>
<organism evidence="7 8">
    <name type="scientific">Amsacta moorei entomopoxvirus</name>
    <name type="common">AmEPV</name>
    <dbReference type="NCBI Taxonomy" id="28321"/>
    <lineage>
        <taxon>Viruses</taxon>
        <taxon>Varidnaviria</taxon>
        <taxon>Bamfordvirae</taxon>
        <taxon>Nucleocytoviricota</taxon>
        <taxon>Pokkesviricetes</taxon>
        <taxon>Chitovirales</taxon>
        <taxon>Poxviridae</taxon>
        <taxon>Entomopoxvirinae</taxon>
        <taxon>Betaentomopoxvirus</taxon>
    </lineage>
</organism>
<proteinExistence type="predicted"/>
<evidence type="ECO:0000256" key="2">
    <source>
        <dbReference type="ARBA" id="ARBA00022723"/>
    </source>
</evidence>
<evidence type="ECO:0000256" key="3">
    <source>
        <dbReference type="ARBA" id="ARBA00022801"/>
    </source>
</evidence>
<dbReference type="GeneID" id="1494660"/>
<dbReference type="OrthoDB" id="35933at10239"/>
<sequence>MIKNFILLFSIIIFSYNIMYNYENNNFIKKIIYIKDIIYFNKNINNMSDISEWYSIFKKLKINYENNNTLYDFINNIYNEKTVSLLDNIYKNIENFKYYYNYKKCKFTKNIYWNYINFNQINNTEFLEICNKSLESWIKHIDCKKFIFNNDSYYDLQISVINDMNVFDNNNNIIAYYYNKHIKINYNNIKKHINNKKFLTLMLIHEIGHFLGLTHINNSHSIMNPYLTNNIYFNYDIDDSYKILHYFDINRL</sequence>
<keyword evidence="3" id="KW-0378">Hydrolase</keyword>
<name>Q9EMX9_AMEPV</name>
<dbReference type="GO" id="GO:0008270">
    <property type="term" value="F:zinc ion binding"/>
    <property type="evidence" value="ECO:0007669"/>
    <property type="project" value="InterPro"/>
</dbReference>
<evidence type="ECO:0000256" key="1">
    <source>
        <dbReference type="ARBA" id="ARBA00022670"/>
    </source>
</evidence>
<evidence type="ECO:0000313" key="8">
    <source>
        <dbReference type="Proteomes" id="UP000000872"/>
    </source>
</evidence>
<keyword evidence="8" id="KW-1185">Reference proteome</keyword>
<keyword evidence="1" id="KW-0645">Protease</keyword>